<dbReference type="STRING" id="336831.WG68_07885"/>
<dbReference type="AlphaFoldDB" id="A0A0M2V569"/>
<evidence type="ECO:0000313" key="5">
    <source>
        <dbReference type="EMBL" id="KKO46007.1"/>
    </source>
</evidence>
<protein>
    <recommendedName>
        <fullName evidence="7">RND transporter</fullName>
    </recommendedName>
</protein>
<gene>
    <name evidence="5" type="ORF">WG68_07885</name>
</gene>
<dbReference type="InterPro" id="IPR050465">
    <property type="entry name" value="UPF0194_transport"/>
</dbReference>
<dbReference type="Gene3D" id="2.40.420.20">
    <property type="match status" value="1"/>
</dbReference>
<organism evidence="5 6">
    <name type="scientific">Arsukibacterium ikkense</name>
    <dbReference type="NCBI Taxonomy" id="336831"/>
    <lineage>
        <taxon>Bacteria</taxon>
        <taxon>Pseudomonadati</taxon>
        <taxon>Pseudomonadota</taxon>
        <taxon>Gammaproteobacteria</taxon>
        <taxon>Chromatiales</taxon>
        <taxon>Chromatiaceae</taxon>
        <taxon>Arsukibacterium</taxon>
    </lineage>
</organism>
<dbReference type="Proteomes" id="UP000034228">
    <property type="component" value="Unassembled WGS sequence"/>
</dbReference>
<keyword evidence="2 3" id="KW-0175">Coiled coil</keyword>
<evidence type="ECO:0000313" key="6">
    <source>
        <dbReference type="Proteomes" id="UP000034228"/>
    </source>
</evidence>
<comment type="caution">
    <text evidence="5">The sequence shown here is derived from an EMBL/GenBank/DDBJ whole genome shotgun (WGS) entry which is preliminary data.</text>
</comment>
<comment type="subcellular location">
    <subcellularLocation>
        <location evidence="1">Cell envelope</location>
    </subcellularLocation>
</comment>
<dbReference type="GO" id="GO:0030313">
    <property type="term" value="C:cell envelope"/>
    <property type="evidence" value="ECO:0007669"/>
    <property type="project" value="UniProtKB-SubCell"/>
</dbReference>
<feature type="transmembrane region" description="Helical" evidence="4">
    <location>
        <begin position="14"/>
        <end position="32"/>
    </location>
</feature>
<keyword evidence="6" id="KW-1185">Reference proteome</keyword>
<accession>A0A0M2V569</accession>
<sequence>MDIKIPAKKPYRRYLLVATVAAIGFWLLLIILRPAVPTVSLHSVSLTTVQQADLTLYSDAIGELFSRHQRLLTAPASGIIAEILHRPGSEVDANTIIIRIDNPELDQQVIAASNAMQRMQVEIRAFTAQQSSQLLEQQGRAAELENQLAQADLELRVNEELAANGVAARIELQRAGLRVTQHRQQLEFEHKKQTQFALLQQAELAQKQLQLQQLTSDYQLLQQQQASMQLTAGIAGYLQQLEVELGQSVNKGQALARVGSQHQLNARILLNQRHAEQVYIGNHVTIESRFGLIQGQISRIEAVVQQGSVLAEVQLPDELPAGSRPQQNITAKVQLGHRAAALFVTHTAGLKPHSTQRLFVKTATNRAEPREVQFGELSGRQLLITAGLVVNEQFLAMDKPEWQQYPFIKLK</sequence>
<dbReference type="EMBL" id="LAHO01000006">
    <property type="protein sequence ID" value="KKO46007.1"/>
    <property type="molecule type" value="Genomic_DNA"/>
</dbReference>
<name>A0A0M2V569_9GAMM</name>
<dbReference type="RefSeq" id="WP_046557214.1">
    <property type="nucleotide sequence ID" value="NZ_LAHO01000006.1"/>
</dbReference>
<dbReference type="Gene3D" id="2.40.50.100">
    <property type="match status" value="1"/>
</dbReference>
<evidence type="ECO:0000256" key="4">
    <source>
        <dbReference type="SAM" id="Phobius"/>
    </source>
</evidence>
<evidence type="ECO:0000256" key="1">
    <source>
        <dbReference type="ARBA" id="ARBA00004196"/>
    </source>
</evidence>
<evidence type="ECO:0008006" key="7">
    <source>
        <dbReference type="Google" id="ProtNLM"/>
    </source>
</evidence>
<reference evidence="5 6" key="1">
    <citation type="submission" date="2015-03" db="EMBL/GenBank/DDBJ databases">
        <title>Draft genome sequences of two protease-producing strains of Arsukibacterium isolated from two cold and alkaline environments.</title>
        <authorList>
            <person name="Lylloff J.E."/>
            <person name="Skov L.B."/>
            <person name="Jepsen M."/>
            <person name="Hallin P.F."/>
            <person name="Sorensen S.J."/>
            <person name="Stougaard P."/>
            <person name="Glaring M.A."/>
        </authorList>
    </citation>
    <scope>NUCLEOTIDE SEQUENCE [LARGE SCALE GENOMIC DNA]</scope>
    <source>
        <strain evidence="5 6">GCM72</strain>
    </source>
</reference>
<keyword evidence="4" id="KW-0472">Membrane</keyword>
<feature type="coiled-coil region" evidence="3">
    <location>
        <begin position="134"/>
        <end position="161"/>
    </location>
</feature>
<proteinExistence type="predicted"/>
<dbReference type="PANTHER" id="PTHR32347">
    <property type="entry name" value="EFFLUX SYSTEM COMPONENT YKNX-RELATED"/>
    <property type="match status" value="1"/>
</dbReference>
<keyword evidence="4" id="KW-0812">Transmembrane</keyword>
<evidence type="ECO:0000256" key="2">
    <source>
        <dbReference type="ARBA" id="ARBA00023054"/>
    </source>
</evidence>
<keyword evidence="4" id="KW-1133">Transmembrane helix</keyword>
<evidence type="ECO:0000256" key="3">
    <source>
        <dbReference type="SAM" id="Coils"/>
    </source>
</evidence>
<dbReference type="PANTHER" id="PTHR32347:SF23">
    <property type="entry name" value="BLL5650 PROTEIN"/>
    <property type="match status" value="1"/>
</dbReference>